<dbReference type="FunFam" id="3.30.160.60:FF:000771">
    <property type="entry name" value="zinc finger protein 648"/>
    <property type="match status" value="1"/>
</dbReference>
<dbReference type="PANTHER" id="PTHR16515">
    <property type="entry name" value="PR DOMAIN ZINC FINGER PROTEIN"/>
    <property type="match status" value="1"/>
</dbReference>
<keyword evidence="6 12" id="KW-0863">Zinc-finger</keyword>
<evidence type="ECO:0000256" key="8">
    <source>
        <dbReference type="ARBA" id="ARBA00023015"/>
    </source>
</evidence>
<keyword evidence="9" id="KW-0238">DNA-binding</keyword>
<dbReference type="Gene3D" id="3.30.160.60">
    <property type="entry name" value="Classic Zinc Finger"/>
    <property type="match status" value="7"/>
</dbReference>
<evidence type="ECO:0000256" key="5">
    <source>
        <dbReference type="ARBA" id="ARBA00022737"/>
    </source>
</evidence>
<dbReference type="Proteomes" id="UP000261540">
    <property type="component" value="Unplaced"/>
</dbReference>
<feature type="domain" description="C2H2-type" evidence="14">
    <location>
        <begin position="279"/>
        <end position="306"/>
    </location>
</feature>
<feature type="domain" description="C2H2-type" evidence="14">
    <location>
        <begin position="222"/>
        <end position="249"/>
    </location>
</feature>
<evidence type="ECO:0000256" key="13">
    <source>
        <dbReference type="SAM" id="MobiDB-lite"/>
    </source>
</evidence>
<evidence type="ECO:0000256" key="12">
    <source>
        <dbReference type="PROSITE-ProRule" id="PRU00042"/>
    </source>
</evidence>
<accession>A0A3B3T3T1</accession>
<evidence type="ECO:0000256" key="6">
    <source>
        <dbReference type="ARBA" id="ARBA00022771"/>
    </source>
</evidence>
<dbReference type="GO" id="GO:0005634">
    <property type="term" value="C:nucleus"/>
    <property type="evidence" value="ECO:0007669"/>
    <property type="project" value="UniProtKB-SubCell"/>
</dbReference>
<feature type="region of interest" description="Disordered" evidence="13">
    <location>
        <begin position="86"/>
        <end position="118"/>
    </location>
</feature>
<dbReference type="GO" id="GO:0008270">
    <property type="term" value="F:zinc ion binding"/>
    <property type="evidence" value="ECO:0007669"/>
    <property type="project" value="UniProtKB-KW"/>
</dbReference>
<name>A0A3B3T3T1_9TELE</name>
<evidence type="ECO:0000256" key="10">
    <source>
        <dbReference type="ARBA" id="ARBA00023163"/>
    </source>
</evidence>
<comment type="subcellular location">
    <subcellularLocation>
        <location evidence="2">Nucleus</location>
    </subcellularLocation>
</comment>
<dbReference type="InterPro" id="IPR050331">
    <property type="entry name" value="Zinc_finger"/>
</dbReference>
<dbReference type="FunFam" id="3.30.160.60:FF:001119">
    <property type="entry name" value="zinc finger protein 408"/>
    <property type="match status" value="2"/>
</dbReference>
<dbReference type="InterPro" id="IPR013087">
    <property type="entry name" value="Znf_C2H2_type"/>
</dbReference>
<keyword evidence="7" id="KW-0862">Zinc</keyword>
<feature type="domain" description="C2H2-type" evidence="14">
    <location>
        <begin position="250"/>
        <end position="278"/>
    </location>
</feature>
<feature type="domain" description="C2H2-type" evidence="14">
    <location>
        <begin position="194"/>
        <end position="221"/>
    </location>
</feature>
<evidence type="ECO:0000256" key="4">
    <source>
        <dbReference type="ARBA" id="ARBA00022723"/>
    </source>
</evidence>
<sequence length="488" mass="54672">KSYIRLSVPCPLEHLIFVWPAYGFLSPLLDLRNGLAEHLRSGHSEEKLGRVDFLVKAEQDEAVLLTAAQKLNSREPKNTSEINVHLEDAMDETQRPLQSSFKLENRERETGDSSCSYVSGQDSRVLSCPTELLSVPNAEEDSEGPLSSLANSYVHMLRTAPGLQDAGGLALRCNGLGKLKKVRGHTACTREKWFICAQCGKSFDRFSHLERHQRIHTGEKPYSCTTCGKCFSQKSSLKGHQRVHTGERPYSCDMCKKTFSCLSNRNAHQCRPDAGEKLFICTHCGKSFSRLPYLKIHQRSHTGERPFSCAQCGKRFHCSSHLKIHLRTHTGERPYRCGTCGKCFTQQSSLKTHQSVHSGERPFCCGQCGKTFTLLHHLKRHRIIHTGEKLLAAHPVQHVSAVVLHAHYHCGHQAGELLRAHLPCLQHLLVVGLLLAVVVHHGLVCDERQCEDPQAAVPGHDGLVHRAHACQVREHTVLHYHTTNLDRG</sequence>
<evidence type="ECO:0000313" key="16">
    <source>
        <dbReference type="Proteomes" id="UP000261540"/>
    </source>
</evidence>
<dbReference type="GO" id="GO:0003677">
    <property type="term" value="F:DNA binding"/>
    <property type="evidence" value="ECO:0007669"/>
    <property type="project" value="UniProtKB-KW"/>
</dbReference>
<dbReference type="GeneTree" id="ENSGT01150000286953"/>
<keyword evidence="4" id="KW-0479">Metal-binding</keyword>
<dbReference type="FunFam" id="3.30.160.60:FF:002075">
    <property type="entry name" value="zinc finger protein 646"/>
    <property type="match status" value="1"/>
</dbReference>
<keyword evidence="16" id="KW-1185">Reference proteome</keyword>
<reference evidence="15" key="1">
    <citation type="submission" date="2025-08" db="UniProtKB">
        <authorList>
            <consortium name="Ensembl"/>
        </authorList>
    </citation>
    <scope>IDENTIFICATION</scope>
</reference>
<evidence type="ECO:0000313" key="15">
    <source>
        <dbReference type="Ensembl" id="ENSPKIP00000037325.1"/>
    </source>
</evidence>
<dbReference type="SMART" id="SM00355">
    <property type="entry name" value="ZnF_C2H2"/>
    <property type="match status" value="6"/>
</dbReference>
<keyword evidence="8" id="KW-0805">Transcription regulation</keyword>
<dbReference type="PANTHER" id="PTHR16515:SF49">
    <property type="entry name" value="GASTRULA ZINC FINGER PROTEIN XLCGF49.1-LIKE-RELATED"/>
    <property type="match status" value="1"/>
</dbReference>
<keyword evidence="10" id="KW-0804">Transcription</keyword>
<dbReference type="FunFam" id="3.30.160.60:FF:001498">
    <property type="entry name" value="Zinc finger protein 404"/>
    <property type="match status" value="1"/>
</dbReference>
<evidence type="ECO:0000256" key="3">
    <source>
        <dbReference type="ARBA" id="ARBA00006991"/>
    </source>
</evidence>
<dbReference type="AlphaFoldDB" id="A0A3B3T3T1"/>
<evidence type="ECO:0000256" key="9">
    <source>
        <dbReference type="ARBA" id="ARBA00023125"/>
    </source>
</evidence>
<dbReference type="Ensembl" id="ENSPKIT00000018287.1">
    <property type="protein sequence ID" value="ENSPKIP00000037325.1"/>
    <property type="gene ID" value="ENSPKIG00000015546.1"/>
</dbReference>
<reference evidence="15" key="2">
    <citation type="submission" date="2025-09" db="UniProtKB">
        <authorList>
            <consortium name="Ensembl"/>
        </authorList>
    </citation>
    <scope>IDENTIFICATION</scope>
</reference>
<feature type="domain" description="C2H2-type" evidence="14">
    <location>
        <begin position="335"/>
        <end position="362"/>
    </location>
</feature>
<dbReference type="SUPFAM" id="SSF57667">
    <property type="entry name" value="beta-beta-alpha zinc fingers"/>
    <property type="match status" value="4"/>
</dbReference>
<evidence type="ECO:0000256" key="1">
    <source>
        <dbReference type="ARBA" id="ARBA00003767"/>
    </source>
</evidence>
<comment type="function">
    <text evidence="1">May be involved in transcriptional regulation.</text>
</comment>
<dbReference type="PROSITE" id="PS00028">
    <property type="entry name" value="ZINC_FINGER_C2H2_1"/>
    <property type="match status" value="6"/>
</dbReference>
<evidence type="ECO:0000256" key="2">
    <source>
        <dbReference type="ARBA" id="ARBA00004123"/>
    </source>
</evidence>
<keyword evidence="11" id="KW-0539">Nucleus</keyword>
<keyword evidence="5" id="KW-0677">Repeat</keyword>
<dbReference type="FunFam" id="3.30.160.60:FF:000097">
    <property type="entry name" value="Zinc finger protein"/>
    <property type="match status" value="1"/>
</dbReference>
<dbReference type="InterPro" id="IPR036236">
    <property type="entry name" value="Znf_C2H2_sf"/>
</dbReference>
<dbReference type="PROSITE" id="PS50157">
    <property type="entry name" value="ZINC_FINGER_C2H2_2"/>
    <property type="match status" value="7"/>
</dbReference>
<organism evidence="15 16">
    <name type="scientific">Paramormyrops kingsleyae</name>
    <dbReference type="NCBI Taxonomy" id="1676925"/>
    <lineage>
        <taxon>Eukaryota</taxon>
        <taxon>Metazoa</taxon>
        <taxon>Chordata</taxon>
        <taxon>Craniata</taxon>
        <taxon>Vertebrata</taxon>
        <taxon>Euteleostomi</taxon>
        <taxon>Actinopterygii</taxon>
        <taxon>Neopterygii</taxon>
        <taxon>Teleostei</taxon>
        <taxon>Osteoglossocephala</taxon>
        <taxon>Osteoglossomorpha</taxon>
        <taxon>Osteoglossiformes</taxon>
        <taxon>Mormyridae</taxon>
        <taxon>Paramormyrops</taxon>
    </lineage>
</organism>
<feature type="domain" description="C2H2-type" evidence="14">
    <location>
        <begin position="363"/>
        <end position="390"/>
    </location>
</feature>
<dbReference type="Pfam" id="PF00096">
    <property type="entry name" value="zf-C2H2"/>
    <property type="match status" value="4"/>
</dbReference>
<comment type="similarity">
    <text evidence="3">Belongs to the krueppel C2H2-type zinc-finger protein family.</text>
</comment>
<feature type="domain" description="C2H2-type" evidence="14">
    <location>
        <begin position="307"/>
        <end position="334"/>
    </location>
</feature>
<evidence type="ECO:0000259" key="14">
    <source>
        <dbReference type="PROSITE" id="PS50157"/>
    </source>
</evidence>
<evidence type="ECO:0000256" key="11">
    <source>
        <dbReference type="ARBA" id="ARBA00023242"/>
    </source>
</evidence>
<protein>
    <recommendedName>
        <fullName evidence="14">C2H2-type domain-containing protein</fullName>
    </recommendedName>
</protein>
<dbReference type="FunFam" id="3.30.160.60:FF:000446">
    <property type="entry name" value="Zinc finger protein"/>
    <property type="match status" value="1"/>
</dbReference>
<dbReference type="GO" id="GO:0010468">
    <property type="term" value="P:regulation of gene expression"/>
    <property type="evidence" value="ECO:0007669"/>
    <property type="project" value="TreeGrafter"/>
</dbReference>
<evidence type="ECO:0000256" key="7">
    <source>
        <dbReference type="ARBA" id="ARBA00022833"/>
    </source>
</evidence>
<proteinExistence type="inferred from homology"/>